<dbReference type="PIRSF" id="PIRSF001589">
    <property type="entry name" value="Asn_synthetase_glu-h"/>
    <property type="match status" value="1"/>
</dbReference>
<comment type="pathway">
    <text evidence="1">Amino-acid biosynthesis; L-asparagine biosynthesis; L-asparagine from L-aspartate (L-Gln route): step 1/1.</text>
</comment>
<dbReference type="PANTHER" id="PTHR43284">
    <property type="entry name" value="ASPARAGINE SYNTHETASE (GLUTAMINE-HYDROLYZING)"/>
    <property type="match status" value="1"/>
</dbReference>
<evidence type="ECO:0000256" key="3">
    <source>
        <dbReference type="ARBA" id="ARBA00012737"/>
    </source>
</evidence>
<dbReference type="InterPro" id="IPR014729">
    <property type="entry name" value="Rossmann-like_a/b/a_fold"/>
</dbReference>
<reference evidence="10" key="2">
    <citation type="journal article" date="2024" name="Environ. Microbiol.">
        <title>Genome analysis and description of Tunturibacter gen. nov. expands the diversity of Terriglobia in tundra soils.</title>
        <authorList>
            <person name="Messyasz A."/>
            <person name="Mannisto M.K."/>
            <person name="Kerkhof L.J."/>
            <person name="Haggblom M.M."/>
        </authorList>
    </citation>
    <scope>NUCLEOTIDE SEQUENCE</scope>
    <source>
        <strain evidence="10">X5P6</strain>
    </source>
</reference>
<dbReference type="InterPro" id="IPR051786">
    <property type="entry name" value="ASN_synthetase/amidase"/>
</dbReference>
<organism evidence="10">
    <name type="scientific">Tunturiibacter psychrotolerans</name>
    <dbReference type="NCBI Taxonomy" id="3069686"/>
    <lineage>
        <taxon>Bacteria</taxon>
        <taxon>Pseudomonadati</taxon>
        <taxon>Acidobacteriota</taxon>
        <taxon>Terriglobia</taxon>
        <taxon>Terriglobales</taxon>
        <taxon>Acidobacteriaceae</taxon>
        <taxon>Tunturiibacter</taxon>
    </lineage>
</organism>
<name>A0AAU7ZX56_9BACT</name>
<evidence type="ECO:0000259" key="8">
    <source>
        <dbReference type="Pfam" id="PF00733"/>
    </source>
</evidence>
<comment type="catalytic activity">
    <reaction evidence="6">
        <text>L-aspartate + L-glutamine + ATP + H2O = L-asparagine + L-glutamate + AMP + diphosphate + H(+)</text>
        <dbReference type="Rhea" id="RHEA:12228"/>
        <dbReference type="ChEBI" id="CHEBI:15377"/>
        <dbReference type="ChEBI" id="CHEBI:15378"/>
        <dbReference type="ChEBI" id="CHEBI:29985"/>
        <dbReference type="ChEBI" id="CHEBI:29991"/>
        <dbReference type="ChEBI" id="CHEBI:30616"/>
        <dbReference type="ChEBI" id="CHEBI:33019"/>
        <dbReference type="ChEBI" id="CHEBI:58048"/>
        <dbReference type="ChEBI" id="CHEBI:58359"/>
        <dbReference type="ChEBI" id="CHEBI:456215"/>
        <dbReference type="EC" id="6.3.5.4"/>
    </reaction>
</comment>
<gene>
    <name evidence="10" type="ORF">RBB77_18745</name>
</gene>
<feature type="domain" description="Glutamine amidotransferase type-2" evidence="9">
    <location>
        <begin position="2"/>
        <end position="104"/>
    </location>
</feature>
<proteinExistence type="inferred from homology"/>
<feature type="binding site" evidence="7">
    <location>
        <position position="39"/>
    </location>
    <ligand>
        <name>L-glutamine</name>
        <dbReference type="ChEBI" id="CHEBI:58359"/>
    </ligand>
</feature>
<dbReference type="KEGG" id="tpsc:RBB77_18745"/>
<sequence length="567" mass="64516">MPLRSERGEVVVVFSGEDYSESGTTQGLKARGHELDAVDTNYLVHLGEEDPSFPAGLNGRFHGLLIDRNRRTSTLFNDRFGMHRIYYHESKDAFYFAAEAKAILTVCPELRRMSPQGLGEFVACGSVLGNRTLFDGVHLLPPASAWTFRNSSLERRHSYFQPSEWEDQEKLDPKSYYRELRQVFTRNLPRYLKSHQRVAMSLTGGLDTRMVMAWHRPQPGSLPCYTFGGMRRDCQDVVVAREVARLCEQPHQVIGLGEEFLSRFSHYAERTVYLTDGCVSVGLTPDLYLHERAREIAPVRLTGLYGGEILRGARALKPEEPPPGLFSPEFVPYIRQAKETYRDVVQGHPVSFAAFRQAPWYHCGILALEETQLSVRTPFLDNDLVRTVIRAPQSALGNNDVSLRLIADGNPALARIPTDRGVRGDQRGFGEAFSRAFLEFLFKAEYAYDMGMPQWLAQLDKACSPLSLERIFLGRHKIFHFRVWYRDALAGYVREMLLDPRSLSRSYIDRKGLEALVREHHKGNRNYTTEIHKLLTLEIANRLFLDNPERGGFGEHPGVPVAVSTDH</sequence>
<feature type="domain" description="Asparagine synthetase" evidence="8">
    <location>
        <begin position="179"/>
        <end position="317"/>
    </location>
</feature>
<evidence type="ECO:0000256" key="1">
    <source>
        <dbReference type="ARBA" id="ARBA00005187"/>
    </source>
</evidence>
<protein>
    <recommendedName>
        <fullName evidence="3">asparagine synthase (glutamine-hydrolyzing)</fullName>
        <ecNumber evidence="3">6.3.5.4</ecNumber>
    </recommendedName>
</protein>
<dbReference type="GO" id="GO:0004066">
    <property type="term" value="F:asparagine synthase (glutamine-hydrolyzing) activity"/>
    <property type="evidence" value="ECO:0007669"/>
    <property type="project" value="UniProtKB-EC"/>
</dbReference>
<dbReference type="RefSeq" id="WP_353067668.1">
    <property type="nucleotide sequence ID" value="NZ_CP132942.1"/>
</dbReference>
<dbReference type="SUPFAM" id="SSF56235">
    <property type="entry name" value="N-terminal nucleophile aminohydrolases (Ntn hydrolases)"/>
    <property type="match status" value="1"/>
</dbReference>
<evidence type="ECO:0000313" key="10">
    <source>
        <dbReference type="EMBL" id="XCB35591.1"/>
    </source>
</evidence>
<dbReference type="InterPro" id="IPR006426">
    <property type="entry name" value="Asn_synth_AEB"/>
</dbReference>
<keyword evidence="4 7" id="KW-0547">Nucleotide-binding</keyword>
<dbReference type="GO" id="GO:0005524">
    <property type="term" value="F:ATP binding"/>
    <property type="evidence" value="ECO:0007669"/>
    <property type="project" value="UniProtKB-KW"/>
</dbReference>
<evidence type="ECO:0000256" key="2">
    <source>
        <dbReference type="ARBA" id="ARBA00005752"/>
    </source>
</evidence>
<dbReference type="Pfam" id="PF00733">
    <property type="entry name" value="Asn_synthase"/>
    <property type="match status" value="1"/>
</dbReference>
<evidence type="ECO:0000259" key="9">
    <source>
        <dbReference type="Pfam" id="PF13537"/>
    </source>
</evidence>
<dbReference type="GO" id="GO:0006529">
    <property type="term" value="P:asparagine biosynthetic process"/>
    <property type="evidence" value="ECO:0007669"/>
    <property type="project" value="InterPro"/>
</dbReference>
<evidence type="ECO:0000256" key="5">
    <source>
        <dbReference type="ARBA" id="ARBA00022840"/>
    </source>
</evidence>
<accession>A0AAU7ZX56</accession>
<evidence type="ECO:0000256" key="7">
    <source>
        <dbReference type="PIRSR" id="PIRSR001589-2"/>
    </source>
</evidence>
<dbReference type="EMBL" id="CP132942">
    <property type="protein sequence ID" value="XCB35591.1"/>
    <property type="molecule type" value="Genomic_DNA"/>
</dbReference>
<dbReference type="InterPro" id="IPR029055">
    <property type="entry name" value="Ntn_hydrolases_N"/>
</dbReference>
<dbReference type="SUPFAM" id="SSF52402">
    <property type="entry name" value="Adenine nucleotide alpha hydrolases-like"/>
    <property type="match status" value="1"/>
</dbReference>
<evidence type="ECO:0000256" key="4">
    <source>
        <dbReference type="ARBA" id="ARBA00022741"/>
    </source>
</evidence>
<dbReference type="PANTHER" id="PTHR43284:SF1">
    <property type="entry name" value="ASPARAGINE SYNTHETASE"/>
    <property type="match status" value="1"/>
</dbReference>
<dbReference type="InterPro" id="IPR017932">
    <property type="entry name" value="GATase_2_dom"/>
</dbReference>
<dbReference type="Gene3D" id="3.60.20.10">
    <property type="entry name" value="Glutamine Phosphoribosylpyrophosphate, subunit 1, domain 1"/>
    <property type="match status" value="1"/>
</dbReference>
<evidence type="ECO:0000256" key="6">
    <source>
        <dbReference type="ARBA" id="ARBA00048741"/>
    </source>
</evidence>
<reference evidence="10" key="1">
    <citation type="submission" date="2023-08" db="EMBL/GenBank/DDBJ databases">
        <authorList>
            <person name="Messyasz A."/>
            <person name="Mannisto M.K."/>
            <person name="Kerkhof L.J."/>
            <person name="Haggblom M."/>
        </authorList>
    </citation>
    <scope>NUCLEOTIDE SEQUENCE</scope>
    <source>
        <strain evidence="10">X5P6</strain>
    </source>
</reference>
<dbReference type="InterPro" id="IPR001962">
    <property type="entry name" value="Asn_synthase"/>
</dbReference>
<keyword evidence="5 7" id="KW-0067">ATP-binding</keyword>
<dbReference type="Gene3D" id="3.40.50.620">
    <property type="entry name" value="HUPs"/>
    <property type="match status" value="1"/>
</dbReference>
<dbReference type="EC" id="6.3.5.4" evidence="3"/>
<dbReference type="AlphaFoldDB" id="A0AAU7ZX56"/>
<dbReference type="Pfam" id="PF13537">
    <property type="entry name" value="GATase_7"/>
    <property type="match status" value="1"/>
</dbReference>
<comment type="similarity">
    <text evidence="2">Belongs to the asparagine synthetase family.</text>
</comment>